<feature type="transmembrane region" description="Helical" evidence="8">
    <location>
        <begin position="203"/>
        <end position="229"/>
    </location>
</feature>
<evidence type="ECO:0000256" key="3">
    <source>
        <dbReference type="ARBA" id="ARBA00022692"/>
    </source>
</evidence>
<dbReference type="EMBL" id="KQ971342">
    <property type="protein sequence ID" value="EFA03655.1"/>
    <property type="molecule type" value="Genomic_DNA"/>
</dbReference>
<dbReference type="PROSITE" id="PS50929">
    <property type="entry name" value="ABC_TM1F"/>
    <property type="match status" value="2"/>
</dbReference>
<organism evidence="11 12">
    <name type="scientific">Tribolium castaneum</name>
    <name type="common">Red flour beetle</name>
    <dbReference type="NCBI Taxonomy" id="7070"/>
    <lineage>
        <taxon>Eukaryota</taxon>
        <taxon>Metazoa</taxon>
        <taxon>Ecdysozoa</taxon>
        <taxon>Arthropoda</taxon>
        <taxon>Hexapoda</taxon>
        <taxon>Insecta</taxon>
        <taxon>Pterygota</taxon>
        <taxon>Neoptera</taxon>
        <taxon>Endopterygota</taxon>
        <taxon>Coleoptera</taxon>
        <taxon>Polyphaga</taxon>
        <taxon>Cucujiformia</taxon>
        <taxon>Tenebrionidae</taxon>
        <taxon>Tenebrionidae incertae sedis</taxon>
        <taxon>Tribolium</taxon>
    </lineage>
</organism>
<dbReference type="Proteomes" id="UP000007266">
    <property type="component" value="Linkage group 5"/>
</dbReference>
<keyword evidence="3 8" id="KW-0812">Transmembrane</keyword>
<dbReference type="FunFam" id="1.20.1560.10:FF:000014">
    <property type="entry name" value="Multidrug resistance-associated protein member 4"/>
    <property type="match status" value="1"/>
</dbReference>
<dbReference type="PhylomeDB" id="D6WJW2"/>
<dbReference type="CDD" id="cd18580">
    <property type="entry name" value="ABC_6TM_ABCC_D2"/>
    <property type="match status" value="1"/>
</dbReference>
<evidence type="ECO:0000259" key="10">
    <source>
        <dbReference type="PROSITE" id="PS50929"/>
    </source>
</evidence>
<feature type="domain" description="ABC transporter" evidence="9">
    <location>
        <begin position="1005"/>
        <end position="1238"/>
    </location>
</feature>
<dbReference type="CDD" id="cd03250">
    <property type="entry name" value="ABCC_MRP_domain1"/>
    <property type="match status" value="1"/>
</dbReference>
<dbReference type="FunFam" id="1.20.1560.10:FF:000026">
    <property type="entry name" value="Multidrug resistance-associated protein lethal(2)03659"/>
    <property type="match status" value="1"/>
</dbReference>
<feature type="transmembrane region" description="Helical" evidence="8">
    <location>
        <begin position="686"/>
        <end position="709"/>
    </location>
</feature>
<keyword evidence="6 8" id="KW-1133">Transmembrane helix</keyword>
<dbReference type="GO" id="GO:0055085">
    <property type="term" value="P:transmembrane transport"/>
    <property type="evidence" value="ECO:0000318"/>
    <property type="project" value="GO_Central"/>
</dbReference>
<evidence type="ECO:0000256" key="4">
    <source>
        <dbReference type="ARBA" id="ARBA00022741"/>
    </source>
</evidence>
<dbReference type="HOGENOM" id="CLU_000604_27_1_1"/>
<dbReference type="Pfam" id="PF00664">
    <property type="entry name" value="ABC_membrane"/>
    <property type="match status" value="2"/>
</dbReference>
<evidence type="ECO:0000256" key="2">
    <source>
        <dbReference type="ARBA" id="ARBA00022448"/>
    </source>
</evidence>
<dbReference type="Gene3D" id="3.40.50.300">
    <property type="entry name" value="P-loop containing nucleotide triphosphate hydrolases"/>
    <property type="match status" value="2"/>
</dbReference>
<dbReference type="SUPFAM" id="SSF52540">
    <property type="entry name" value="P-loop containing nucleoside triphosphate hydrolases"/>
    <property type="match status" value="2"/>
</dbReference>
<dbReference type="PANTHER" id="PTHR24223:SF448">
    <property type="entry name" value="FI20146P1-RELATED"/>
    <property type="match status" value="1"/>
</dbReference>
<dbReference type="InterPro" id="IPR044726">
    <property type="entry name" value="ABCC_6TM_D2"/>
</dbReference>
<feature type="domain" description="ABC transmembrane type-1" evidence="10">
    <location>
        <begin position="686"/>
        <end position="970"/>
    </location>
</feature>
<evidence type="ECO:0000259" key="9">
    <source>
        <dbReference type="PROSITE" id="PS50893"/>
    </source>
</evidence>
<keyword evidence="2" id="KW-0813">Transport</keyword>
<feature type="transmembrane region" description="Helical" evidence="8">
    <location>
        <begin position="828"/>
        <end position="849"/>
    </location>
</feature>
<dbReference type="PANTHER" id="PTHR24223">
    <property type="entry name" value="ATP-BINDING CASSETTE SUB-FAMILY C"/>
    <property type="match status" value="1"/>
</dbReference>
<feature type="transmembrane region" description="Helical" evidence="8">
    <location>
        <begin position="235"/>
        <end position="253"/>
    </location>
</feature>
<evidence type="ECO:0000256" key="7">
    <source>
        <dbReference type="ARBA" id="ARBA00023136"/>
    </source>
</evidence>
<dbReference type="SMART" id="SM00382">
    <property type="entry name" value="AAA"/>
    <property type="match status" value="2"/>
</dbReference>
<evidence type="ECO:0000313" key="11">
    <source>
        <dbReference type="EMBL" id="EFA03655.1"/>
    </source>
</evidence>
<name>D6WJW2_TRICA</name>
<comment type="subcellular location">
    <subcellularLocation>
        <location evidence="1">Membrane</location>
        <topology evidence="1">Multi-pass membrane protein</topology>
    </subcellularLocation>
</comment>
<dbReference type="STRING" id="7070.D6WJW2"/>
<reference evidence="11 12" key="1">
    <citation type="journal article" date="2008" name="Nature">
        <title>The genome of the model beetle and pest Tribolium castaneum.</title>
        <authorList>
            <consortium name="Tribolium Genome Sequencing Consortium"/>
            <person name="Richards S."/>
            <person name="Gibbs R.A."/>
            <person name="Weinstock G.M."/>
            <person name="Brown S.J."/>
            <person name="Denell R."/>
            <person name="Beeman R.W."/>
            <person name="Gibbs R."/>
            <person name="Beeman R.W."/>
            <person name="Brown S.J."/>
            <person name="Bucher G."/>
            <person name="Friedrich M."/>
            <person name="Grimmelikhuijzen C.J."/>
            <person name="Klingler M."/>
            <person name="Lorenzen M."/>
            <person name="Richards S."/>
            <person name="Roth S."/>
            <person name="Schroder R."/>
            <person name="Tautz D."/>
            <person name="Zdobnov E.M."/>
            <person name="Muzny D."/>
            <person name="Gibbs R.A."/>
            <person name="Weinstock G.M."/>
            <person name="Attaway T."/>
            <person name="Bell S."/>
            <person name="Buhay C.J."/>
            <person name="Chandrabose M.N."/>
            <person name="Chavez D."/>
            <person name="Clerk-Blankenburg K.P."/>
            <person name="Cree A."/>
            <person name="Dao M."/>
            <person name="Davis C."/>
            <person name="Chacko J."/>
            <person name="Dinh H."/>
            <person name="Dugan-Rocha S."/>
            <person name="Fowler G."/>
            <person name="Garner T.T."/>
            <person name="Garnes J."/>
            <person name="Gnirke A."/>
            <person name="Hawes A."/>
            <person name="Hernandez J."/>
            <person name="Hines S."/>
            <person name="Holder M."/>
            <person name="Hume J."/>
            <person name="Jhangiani S.N."/>
            <person name="Joshi V."/>
            <person name="Khan Z.M."/>
            <person name="Jackson L."/>
            <person name="Kovar C."/>
            <person name="Kowis A."/>
            <person name="Lee S."/>
            <person name="Lewis L.R."/>
            <person name="Margolis J."/>
            <person name="Morgan M."/>
            <person name="Nazareth L.V."/>
            <person name="Nguyen N."/>
            <person name="Okwuonu G."/>
            <person name="Parker D."/>
            <person name="Richards S."/>
            <person name="Ruiz S.J."/>
            <person name="Santibanez J."/>
            <person name="Savard J."/>
            <person name="Scherer S.E."/>
            <person name="Schneider B."/>
            <person name="Sodergren E."/>
            <person name="Tautz D."/>
            <person name="Vattahil S."/>
            <person name="Villasana D."/>
            <person name="White C.S."/>
            <person name="Wright R."/>
            <person name="Park Y."/>
            <person name="Beeman R.W."/>
            <person name="Lord J."/>
            <person name="Oppert B."/>
            <person name="Lorenzen M."/>
            <person name="Brown S."/>
            <person name="Wang L."/>
            <person name="Savard J."/>
            <person name="Tautz D."/>
            <person name="Richards S."/>
            <person name="Weinstock G."/>
            <person name="Gibbs R.A."/>
            <person name="Liu Y."/>
            <person name="Worley K."/>
            <person name="Weinstock G."/>
            <person name="Elsik C.G."/>
            <person name="Reese J.T."/>
            <person name="Elhaik E."/>
            <person name="Landan G."/>
            <person name="Graur D."/>
            <person name="Arensburger P."/>
            <person name="Atkinson P."/>
            <person name="Beeman R.W."/>
            <person name="Beidler J."/>
            <person name="Brown S.J."/>
            <person name="Demuth J.P."/>
            <person name="Drury D.W."/>
            <person name="Du Y.Z."/>
            <person name="Fujiwara H."/>
            <person name="Lorenzen M."/>
            <person name="Maselli V."/>
            <person name="Osanai M."/>
            <person name="Park Y."/>
            <person name="Robertson H.M."/>
            <person name="Tu Z."/>
            <person name="Wang J.J."/>
            <person name="Wang S."/>
            <person name="Richards S."/>
            <person name="Song H."/>
            <person name="Zhang L."/>
            <person name="Sodergren E."/>
            <person name="Werner D."/>
            <person name="Stanke M."/>
            <person name="Morgenstern B."/>
            <person name="Solovyev V."/>
            <person name="Kosarev P."/>
            <person name="Brown G."/>
            <person name="Chen H.C."/>
            <person name="Ermolaeva O."/>
            <person name="Hlavina W."/>
            <person name="Kapustin Y."/>
            <person name="Kiryutin B."/>
            <person name="Kitts P."/>
            <person name="Maglott D."/>
            <person name="Pruitt K."/>
            <person name="Sapojnikov V."/>
            <person name="Souvorov A."/>
            <person name="Mackey A.J."/>
            <person name="Waterhouse R.M."/>
            <person name="Wyder S."/>
            <person name="Zdobnov E.M."/>
            <person name="Zdobnov E.M."/>
            <person name="Wyder S."/>
            <person name="Kriventseva E.V."/>
            <person name="Kadowaki T."/>
            <person name="Bork P."/>
            <person name="Aranda M."/>
            <person name="Bao R."/>
            <person name="Beermann A."/>
            <person name="Berns N."/>
            <person name="Bolognesi R."/>
            <person name="Bonneton F."/>
            <person name="Bopp D."/>
            <person name="Brown S.J."/>
            <person name="Bucher G."/>
            <person name="Butts T."/>
            <person name="Chaumot A."/>
            <person name="Denell R.E."/>
            <person name="Ferrier D.E."/>
            <person name="Friedrich M."/>
            <person name="Gordon C.M."/>
            <person name="Jindra M."/>
            <person name="Klingler M."/>
            <person name="Lan Q."/>
            <person name="Lattorff H.M."/>
            <person name="Laudet V."/>
            <person name="von Levetsow C."/>
            <person name="Liu Z."/>
            <person name="Lutz R."/>
            <person name="Lynch J.A."/>
            <person name="da Fonseca R.N."/>
            <person name="Posnien N."/>
            <person name="Reuter R."/>
            <person name="Roth S."/>
            <person name="Savard J."/>
            <person name="Schinko J.B."/>
            <person name="Schmitt C."/>
            <person name="Schoppmeier M."/>
            <person name="Schroder R."/>
            <person name="Shippy T.D."/>
            <person name="Simonnet F."/>
            <person name="Marques-Souza H."/>
            <person name="Tautz D."/>
            <person name="Tomoyasu Y."/>
            <person name="Trauner J."/>
            <person name="Van der Zee M."/>
            <person name="Vervoort M."/>
            <person name="Wittkopp N."/>
            <person name="Wimmer E.A."/>
            <person name="Yang X."/>
            <person name="Jones A.K."/>
            <person name="Sattelle D.B."/>
            <person name="Ebert P.R."/>
            <person name="Nelson D."/>
            <person name="Scott J.G."/>
            <person name="Beeman R.W."/>
            <person name="Muthukrishnan S."/>
            <person name="Kramer K.J."/>
            <person name="Arakane Y."/>
            <person name="Beeman R.W."/>
            <person name="Zhu Q."/>
            <person name="Hogenkamp D."/>
            <person name="Dixit R."/>
            <person name="Oppert B."/>
            <person name="Jiang H."/>
            <person name="Zou Z."/>
            <person name="Marshall J."/>
            <person name="Elpidina E."/>
            <person name="Vinokurov K."/>
            <person name="Oppert C."/>
            <person name="Zou Z."/>
            <person name="Evans J."/>
            <person name="Lu Z."/>
            <person name="Zhao P."/>
            <person name="Sumathipala N."/>
            <person name="Altincicek B."/>
            <person name="Vilcinskas A."/>
            <person name="Williams M."/>
            <person name="Hultmark D."/>
            <person name="Hetru C."/>
            <person name="Jiang H."/>
            <person name="Grimmelikhuijzen C.J."/>
            <person name="Hauser F."/>
            <person name="Cazzamali G."/>
            <person name="Williamson M."/>
            <person name="Park Y."/>
            <person name="Li B."/>
            <person name="Tanaka Y."/>
            <person name="Predel R."/>
            <person name="Neupert S."/>
            <person name="Schachtner J."/>
            <person name="Verleyen P."/>
            <person name="Raible F."/>
            <person name="Bork P."/>
            <person name="Friedrich M."/>
            <person name="Walden K.K."/>
            <person name="Robertson H.M."/>
            <person name="Angeli S."/>
            <person name="Foret S."/>
            <person name="Bucher G."/>
            <person name="Schuetz S."/>
            <person name="Maleszka R."/>
            <person name="Wimmer E.A."/>
            <person name="Beeman R.W."/>
            <person name="Lorenzen M."/>
            <person name="Tomoyasu Y."/>
            <person name="Miller S.C."/>
            <person name="Grossmann D."/>
            <person name="Bucher G."/>
        </authorList>
    </citation>
    <scope>NUCLEOTIDE SEQUENCE [LARGE SCALE GENOMIC DNA]</scope>
    <source>
        <strain evidence="11 12">Georgia GA2</strain>
    </source>
</reference>
<accession>D6WJW2</accession>
<feature type="transmembrane region" description="Helical" evidence="8">
    <location>
        <begin position="317"/>
        <end position="340"/>
    </location>
</feature>
<dbReference type="PROSITE" id="PS00211">
    <property type="entry name" value="ABC_TRANSPORTER_1"/>
    <property type="match status" value="2"/>
</dbReference>
<dbReference type="FunFam" id="3.40.50.300:FF:000163">
    <property type="entry name" value="Multidrug resistance-associated protein member 4"/>
    <property type="match status" value="1"/>
</dbReference>
<dbReference type="GO" id="GO:0005886">
    <property type="term" value="C:plasma membrane"/>
    <property type="evidence" value="ECO:0000318"/>
    <property type="project" value="GO_Central"/>
</dbReference>
<sequence>MEDNERKNLKALTKVHPKEKANFLSTLFFCWALPTFVKGLKKDLDDDDLCLLKAHESKALADRMGLVWQKEKNKHEIPSLGKVIIKAFYREIIFYACFLIIQELVLKMAQPLLVGKLLEYYAPNQLNVTKDMAYVYAFTLILFIFSNILIQHWCYLGLNHLAMKMQIACRSLIYRKALTLNKNALMKSTVGQMVNLMSSDVHTFGYICLHMHQMILAPIQAVIVLYLLYSTVNGAAMVGVGLLMAIVPIQLYMGKLMSFYRRRTAQKTDNRIRLMNEIICGIKIIKMFTWEKPFSKLVEMARRLELHEIKSIAYLRAVFRSVNACLTPLSIFLCVLTYILSGNTLQAQYVFVVTSFYGTIRQTLTLHFPRCIAFLAEIDVSLGRIQNFLLAEETQKMSSELKTDDVRVVLSEASFKWTDFSDNGLSDVSFSVNGGELVAVIGRVGSGKSTLLQSILREIDLSKGELVVSGSVSYAAQEPWIFSSSIRQNILFGEKMNFERYKEVVKVCALEKDFNLFPYGDRTIVGEKGVMLSGGQKARVSLARAIYKDADIYLLDDPLSAVDTHVGKQLFDQCILGFLKDKARVLVTHQIQYLGKVDEIYLLDRGQVTLRGTYDELKNHKNFAKLLAEVEQTPHEDCVQEKHSVAIADTSELPTEVKEQRSSGTVSKKVYSHYFLAGNSRIFPSFVLLTFVVTQIASSCVDYFLTFWVNLEQKRLEDTNTEFYTNNTLLYTYVFLILSFTFMVLVNSVCFVKFSINTCKKLHEKMFAQILNATMRFFNTNPSGRVLNRFSKDTSLVDESVPSCLTDTINIALNVVAITLVISSVNTWIIIPTVVIFGLFYGYKIIYLATSRNLKRIEGTARSPMFSHLTASLQGLATIRAFNAENVLQQEFDNIQNHHSAALYMYIACSRTFSFWLDVNCIIYVAIVILSFLFIGTEKYGGNVGLAITQSIALTGMLQRGIRQWSDLENQMTSVERIYEYTQLPSEPDHGTKIAPKGWPSAGNIDFNDVSMKYSLDGPYVLKNLNCRIASSEKIGIVGQTGAGKSSLISALFRLAFAEGKITIDGVETSEIPLNQLRSAISIIPQEAVLFYGTLRKNLDPFDKFSDEELWNALDQVELKPTILKLAAGLSSAVSEEGSNFSVGEKQLLCMARAILHRNRILILDEATANVDLQTDELIQKTIRRKFRDCTVLTIAHRLFTVIDSDKILVLDNGSIVEMDHPHLLLQNTDGVFYNLVKQTGRAMAENLTKMAHENYMKRNSLKKIML</sequence>
<evidence type="ECO:0000256" key="1">
    <source>
        <dbReference type="ARBA" id="ARBA00004141"/>
    </source>
</evidence>
<dbReference type="SUPFAM" id="SSF90123">
    <property type="entry name" value="ABC transporter transmembrane region"/>
    <property type="match status" value="2"/>
</dbReference>
<dbReference type="AlphaFoldDB" id="D6WJW2"/>
<dbReference type="GO" id="GO:0140359">
    <property type="term" value="F:ABC-type transporter activity"/>
    <property type="evidence" value="ECO:0000318"/>
    <property type="project" value="GO_Central"/>
</dbReference>
<feature type="transmembrane region" description="Helical" evidence="8">
    <location>
        <begin position="92"/>
        <end position="113"/>
    </location>
</feature>
<dbReference type="OMA" id="VEFWPLA"/>
<feature type="transmembrane region" description="Helical" evidence="8">
    <location>
        <begin position="729"/>
        <end position="756"/>
    </location>
</feature>
<feature type="domain" description="ABC transporter" evidence="9">
    <location>
        <begin position="401"/>
        <end position="630"/>
    </location>
</feature>
<dbReference type="GO" id="GO:0016887">
    <property type="term" value="F:ATP hydrolysis activity"/>
    <property type="evidence" value="ECO:0007669"/>
    <property type="project" value="InterPro"/>
</dbReference>
<protein>
    <submittedName>
        <fullName evidence="11">Putative multidrug resistance-associated protein lethal(2)03659-like Protein</fullName>
    </submittedName>
</protein>
<dbReference type="InterPro" id="IPR050173">
    <property type="entry name" value="ABC_transporter_C-like"/>
</dbReference>
<dbReference type="GO" id="GO:0005524">
    <property type="term" value="F:ATP binding"/>
    <property type="evidence" value="ECO:0007669"/>
    <property type="project" value="UniProtKB-KW"/>
</dbReference>
<dbReference type="InterPro" id="IPR011527">
    <property type="entry name" value="ABC1_TM_dom"/>
</dbReference>
<dbReference type="InterPro" id="IPR017871">
    <property type="entry name" value="ABC_transporter-like_CS"/>
</dbReference>
<keyword evidence="5" id="KW-0067">ATP-binding</keyword>
<dbReference type="InParanoid" id="D6WJW2"/>
<evidence type="ECO:0000256" key="5">
    <source>
        <dbReference type="ARBA" id="ARBA00022840"/>
    </source>
</evidence>
<dbReference type="PROSITE" id="PS50893">
    <property type="entry name" value="ABC_TRANSPORTER_2"/>
    <property type="match status" value="2"/>
</dbReference>
<dbReference type="CDD" id="cd03244">
    <property type="entry name" value="ABCC_MRP_domain2"/>
    <property type="match status" value="1"/>
</dbReference>
<evidence type="ECO:0000313" key="12">
    <source>
        <dbReference type="Proteomes" id="UP000007266"/>
    </source>
</evidence>
<dbReference type="InterPro" id="IPR003593">
    <property type="entry name" value="AAA+_ATPase"/>
</dbReference>
<keyword evidence="7 8" id="KW-0472">Membrane</keyword>
<keyword evidence="12" id="KW-1185">Reference proteome</keyword>
<dbReference type="Pfam" id="PF00005">
    <property type="entry name" value="ABC_tran"/>
    <property type="match status" value="2"/>
</dbReference>
<evidence type="ECO:0000256" key="6">
    <source>
        <dbReference type="ARBA" id="ARBA00022989"/>
    </source>
</evidence>
<feature type="domain" description="ABC transmembrane type-1" evidence="10">
    <location>
        <begin position="105"/>
        <end position="365"/>
    </location>
</feature>
<dbReference type="InterPro" id="IPR003439">
    <property type="entry name" value="ABC_transporter-like_ATP-bd"/>
</dbReference>
<dbReference type="eggNOG" id="KOG0054">
    <property type="taxonomic scope" value="Eukaryota"/>
</dbReference>
<gene>
    <name evidence="11" type="primary">AUGUSTUS-3.0.2_13749</name>
    <name evidence="11" type="ORF">TcasGA2_TC013749</name>
</gene>
<keyword evidence="4" id="KW-0547">Nucleotide-binding</keyword>
<dbReference type="Gene3D" id="1.20.1560.10">
    <property type="entry name" value="ABC transporter type 1, transmembrane domain"/>
    <property type="match status" value="2"/>
</dbReference>
<feature type="transmembrane region" description="Helical" evidence="8">
    <location>
        <begin position="133"/>
        <end position="156"/>
    </location>
</feature>
<dbReference type="InterPro" id="IPR036640">
    <property type="entry name" value="ABC1_TM_sf"/>
</dbReference>
<proteinExistence type="predicted"/>
<dbReference type="FunFam" id="3.40.50.300:FF:000482">
    <property type="entry name" value="Multidrug resistance-associated protein member 4"/>
    <property type="match status" value="1"/>
</dbReference>
<dbReference type="InterPro" id="IPR027417">
    <property type="entry name" value="P-loop_NTPase"/>
</dbReference>
<feature type="transmembrane region" description="Helical" evidence="8">
    <location>
        <begin position="915"/>
        <end position="934"/>
    </location>
</feature>
<reference evidence="11 12" key="2">
    <citation type="journal article" date="2010" name="Nucleic Acids Res.">
        <title>BeetleBase in 2010: revisions to provide comprehensive genomic information for Tribolium castaneum.</title>
        <authorList>
            <person name="Kim H.S."/>
            <person name="Murphy T."/>
            <person name="Xia J."/>
            <person name="Caragea D."/>
            <person name="Park Y."/>
            <person name="Beeman R.W."/>
            <person name="Lorenzen M.D."/>
            <person name="Butcher S."/>
            <person name="Manak J.R."/>
            <person name="Brown S.J."/>
        </authorList>
    </citation>
    <scope>GENOME REANNOTATION</scope>
    <source>
        <strain evidence="11 12">Georgia GA2</strain>
    </source>
</reference>
<evidence type="ECO:0000256" key="8">
    <source>
        <dbReference type="SAM" id="Phobius"/>
    </source>
</evidence>